<dbReference type="PROSITE" id="PS51736">
    <property type="entry name" value="RECOMBINASES_3"/>
    <property type="match status" value="1"/>
</dbReference>
<evidence type="ECO:0000259" key="1">
    <source>
        <dbReference type="PROSITE" id="PS51736"/>
    </source>
</evidence>
<dbReference type="InterPro" id="IPR006119">
    <property type="entry name" value="Resolv_N"/>
</dbReference>
<sequence>MLAVLGGLADVERDLIRTRTSEGRVRAIQQGKLMGRPSRLTTAQKRDIRVKRKNGTTLKSLATAYGLSESAVSRIARSHDTLKPTTEPS</sequence>
<protein>
    <submittedName>
        <fullName evidence="2">DNA resolvase</fullName>
    </submittedName>
</protein>
<name>A0A177G4H0_9PROT</name>
<feature type="domain" description="Resolvase/invertase-type recombinase catalytic" evidence="1">
    <location>
        <begin position="1"/>
        <end position="31"/>
    </location>
</feature>
<dbReference type="EMBL" id="LVHD01000092">
    <property type="protein sequence ID" value="OAG75233.1"/>
    <property type="molecule type" value="Genomic_DNA"/>
</dbReference>
<organism evidence="2 3">
    <name type="scientific">Acetobacter malorum</name>
    <dbReference type="NCBI Taxonomy" id="178901"/>
    <lineage>
        <taxon>Bacteria</taxon>
        <taxon>Pseudomonadati</taxon>
        <taxon>Pseudomonadota</taxon>
        <taxon>Alphaproteobacteria</taxon>
        <taxon>Acetobacterales</taxon>
        <taxon>Acetobacteraceae</taxon>
        <taxon>Acetobacter</taxon>
    </lineage>
</organism>
<comment type="caution">
    <text evidence="2">The sequence shown here is derived from an EMBL/GenBank/DDBJ whole genome shotgun (WGS) entry which is preliminary data.</text>
</comment>
<evidence type="ECO:0000313" key="3">
    <source>
        <dbReference type="Proteomes" id="UP000077349"/>
    </source>
</evidence>
<dbReference type="AlphaFoldDB" id="A0A177G4H0"/>
<accession>A0A177G4H0</accession>
<dbReference type="GO" id="GO:0003677">
    <property type="term" value="F:DNA binding"/>
    <property type="evidence" value="ECO:0007669"/>
    <property type="project" value="InterPro"/>
</dbReference>
<dbReference type="GO" id="GO:0000150">
    <property type="term" value="F:DNA strand exchange activity"/>
    <property type="evidence" value="ECO:0007669"/>
    <property type="project" value="InterPro"/>
</dbReference>
<proteinExistence type="predicted"/>
<evidence type="ECO:0000313" key="2">
    <source>
        <dbReference type="EMBL" id="OAG75233.1"/>
    </source>
</evidence>
<dbReference type="PATRIC" id="fig|178901.16.peg.3871"/>
<reference evidence="2 3" key="1">
    <citation type="submission" date="2016-03" db="EMBL/GenBank/DDBJ databases">
        <title>Draft genome sequence of Acetobacter malorum CECT 7742, a strain isolated from strawberry vinegar.</title>
        <authorList>
            <person name="Sainz F."/>
            <person name="Mas A."/>
            <person name="Torija M.J."/>
        </authorList>
    </citation>
    <scope>NUCLEOTIDE SEQUENCE [LARGE SCALE GENOMIC DNA]</scope>
    <source>
        <strain evidence="2 3">CECT 7742</strain>
    </source>
</reference>
<dbReference type="Proteomes" id="UP000077349">
    <property type="component" value="Unassembled WGS sequence"/>
</dbReference>
<gene>
    <name evidence="2" type="ORF">Amal_03602</name>
</gene>